<dbReference type="InterPro" id="IPR022761">
    <property type="entry name" value="Fumarate_lyase_N"/>
</dbReference>
<dbReference type="EMBL" id="NAJP01000004">
    <property type="protein sequence ID" value="TKA48193.1"/>
    <property type="molecule type" value="Genomic_DNA"/>
</dbReference>
<evidence type="ECO:0000259" key="2">
    <source>
        <dbReference type="SMART" id="SM00998"/>
    </source>
</evidence>
<reference evidence="3 4" key="1">
    <citation type="submission" date="2017-03" db="EMBL/GenBank/DDBJ databases">
        <title>Genomes of endolithic fungi from Antarctica.</title>
        <authorList>
            <person name="Coleine C."/>
            <person name="Masonjones S."/>
            <person name="Stajich J.E."/>
        </authorList>
    </citation>
    <scope>NUCLEOTIDE SEQUENCE [LARGE SCALE GENOMIC DNA]</scope>
    <source>
        <strain evidence="3 4">CCFEE 5311</strain>
    </source>
</reference>
<dbReference type="InterPro" id="IPR008948">
    <property type="entry name" value="L-Aspartase-like"/>
</dbReference>
<dbReference type="Pfam" id="PF10397">
    <property type="entry name" value="ADSL_C"/>
    <property type="match status" value="1"/>
</dbReference>
<sequence>MPVSAIDSLLFRNLFGTPEIHALFSDKSYIKHCLDVEAALARSQSKLNIIPPHAGEAITRACANLDLDYDRLSDETEIVGYPILPLVRQLTTACGDGDGEAGRYVHWGATTQDIQDTATVMQMKAGLEIVEAKLRALVATLGELAKRYRDAPMAGRTHLQHALPVTFGYKCAVYLSGFQRHLERLGELRPRGLVVQFGGAAGTLASLGSGEDGLRVRKALAEELGLGDPIITWHTARDGVAEIVSFLALVGGSLGKLAMDLMVMSSNELGEVSEPFVPHRGASSTMPQKRNPISSEVILAASKILRANAGLCLDAMITDFERASGPWHLEWVAVPESFVVAVGALSQAEFALSGLVVNTKQMERNLDSSRGLIVAEAVMMDLAGHIGRQQAHDLIYDACNKTIEAGEGTSLFDILSQDERVTKAIPMAKLAELCKPANYLGAAGRMVDDVLAYRAGSLETPS</sequence>
<gene>
    <name evidence="3" type="ORF">B0A54_01686</name>
</gene>
<dbReference type="PANTHER" id="PTHR43172">
    <property type="entry name" value="ADENYLOSUCCINATE LYASE"/>
    <property type="match status" value="1"/>
</dbReference>
<dbReference type="Gene3D" id="1.10.40.30">
    <property type="entry name" value="Fumarase/aspartase (C-terminal domain)"/>
    <property type="match status" value="1"/>
</dbReference>
<dbReference type="STRING" id="329885.A0A4U0VGU1"/>
<dbReference type="Gene3D" id="1.20.200.10">
    <property type="entry name" value="Fumarase/aspartase (Central domain)"/>
    <property type="match status" value="1"/>
</dbReference>
<dbReference type="CDD" id="cd01597">
    <property type="entry name" value="pCLME"/>
    <property type="match status" value="1"/>
</dbReference>
<evidence type="ECO:0000313" key="3">
    <source>
        <dbReference type="EMBL" id="TKA48193.1"/>
    </source>
</evidence>
<dbReference type="Pfam" id="PF00206">
    <property type="entry name" value="Lyase_1"/>
    <property type="match status" value="1"/>
</dbReference>
<protein>
    <recommendedName>
        <fullName evidence="2">Adenylosuccinate lyase C-terminal domain-containing protein</fullName>
    </recommendedName>
</protein>
<dbReference type="InterPro" id="IPR000362">
    <property type="entry name" value="Fumarate_lyase_fam"/>
</dbReference>
<dbReference type="SMART" id="SM00998">
    <property type="entry name" value="ADSL_C"/>
    <property type="match status" value="1"/>
</dbReference>
<dbReference type="SUPFAM" id="SSF48557">
    <property type="entry name" value="L-aspartase-like"/>
    <property type="match status" value="1"/>
</dbReference>
<comment type="similarity">
    <text evidence="1">Belongs to the class-II fumarase/aspartase family.</text>
</comment>
<dbReference type="GO" id="GO:0003824">
    <property type="term" value="F:catalytic activity"/>
    <property type="evidence" value="ECO:0007669"/>
    <property type="project" value="InterPro"/>
</dbReference>
<evidence type="ECO:0000313" key="4">
    <source>
        <dbReference type="Proteomes" id="UP000310066"/>
    </source>
</evidence>
<accession>A0A4U0VGU1</accession>
<dbReference type="PRINTS" id="PR00145">
    <property type="entry name" value="ARGSUCLYASE"/>
</dbReference>
<dbReference type="AlphaFoldDB" id="A0A4U0VGU1"/>
<feature type="domain" description="Adenylosuccinate lyase C-terminal" evidence="2">
    <location>
        <begin position="370"/>
        <end position="451"/>
    </location>
</feature>
<organism evidence="3 4">
    <name type="scientific">Friedmanniomyces endolithicus</name>
    <dbReference type="NCBI Taxonomy" id="329885"/>
    <lineage>
        <taxon>Eukaryota</taxon>
        <taxon>Fungi</taxon>
        <taxon>Dikarya</taxon>
        <taxon>Ascomycota</taxon>
        <taxon>Pezizomycotina</taxon>
        <taxon>Dothideomycetes</taxon>
        <taxon>Dothideomycetidae</taxon>
        <taxon>Mycosphaerellales</taxon>
        <taxon>Teratosphaeriaceae</taxon>
        <taxon>Friedmanniomyces</taxon>
    </lineage>
</organism>
<proteinExistence type="inferred from homology"/>
<dbReference type="PANTHER" id="PTHR43172:SF2">
    <property type="entry name" value="ADENYLOSUCCINATE LYASE C-TERMINAL DOMAIN-CONTAINING PROTEIN"/>
    <property type="match status" value="1"/>
</dbReference>
<evidence type="ECO:0000256" key="1">
    <source>
        <dbReference type="ARBA" id="ARBA00034772"/>
    </source>
</evidence>
<dbReference type="InterPro" id="IPR019468">
    <property type="entry name" value="AdenyloSucc_lyase_C"/>
</dbReference>
<dbReference type="OrthoDB" id="406045at2759"/>
<comment type="caution">
    <text evidence="3">The sequence shown here is derived from an EMBL/GenBank/DDBJ whole genome shotgun (WGS) entry which is preliminary data.</text>
</comment>
<dbReference type="Proteomes" id="UP000310066">
    <property type="component" value="Unassembled WGS sequence"/>
</dbReference>
<name>A0A4U0VGU1_9PEZI</name>
<dbReference type="PRINTS" id="PR00149">
    <property type="entry name" value="FUMRATELYASE"/>
</dbReference>